<comment type="caution">
    <text evidence="1">The sequence shown here is derived from an EMBL/GenBank/DDBJ whole genome shotgun (WGS) entry which is preliminary data.</text>
</comment>
<gene>
    <name evidence="1" type="ORF">L2E82_04723</name>
</gene>
<protein>
    <submittedName>
        <fullName evidence="1">Uncharacterized protein</fullName>
    </submittedName>
</protein>
<evidence type="ECO:0000313" key="1">
    <source>
        <dbReference type="EMBL" id="KAI3791113.1"/>
    </source>
</evidence>
<dbReference type="EMBL" id="CM042009">
    <property type="protein sequence ID" value="KAI3791113.1"/>
    <property type="molecule type" value="Genomic_DNA"/>
</dbReference>
<keyword evidence="2" id="KW-1185">Reference proteome</keyword>
<evidence type="ECO:0000313" key="2">
    <source>
        <dbReference type="Proteomes" id="UP001055811"/>
    </source>
</evidence>
<dbReference type="Proteomes" id="UP001055811">
    <property type="component" value="Linkage Group LG01"/>
</dbReference>
<sequence length="92" mass="10634">MLASRVGDDRYLTCMVQIGRGRCWLVDNVEDWDVDSYDEWHSRIINYEWESMVDYVFGPFIDLMSSNTPAIVASPNEEVDVFMNCNDDVDGV</sequence>
<organism evidence="1 2">
    <name type="scientific">Cichorium intybus</name>
    <name type="common">Chicory</name>
    <dbReference type="NCBI Taxonomy" id="13427"/>
    <lineage>
        <taxon>Eukaryota</taxon>
        <taxon>Viridiplantae</taxon>
        <taxon>Streptophyta</taxon>
        <taxon>Embryophyta</taxon>
        <taxon>Tracheophyta</taxon>
        <taxon>Spermatophyta</taxon>
        <taxon>Magnoliopsida</taxon>
        <taxon>eudicotyledons</taxon>
        <taxon>Gunneridae</taxon>
        <taxon>Pentapetalae</taxon>
        <taxon>asterids</taxon>
        <taxon>campanulids</taxon>
        <taxon>Asterales</taxon>
        <taxon>Asteraceae</taxon>
        <taxon>Cichorioideae</taxon>
        <taxon>Cichorieae</taxon>
        <taxon>Cichoriinae</taxon>
        <taxon>Cichorium</taxon>
    </lineage>
</organism>
<reference evidence="1 2" key="2">
    <citation type="journal article" date="2022" name="Mol. Ecol. Resour.">
        <title>The genomes of chicory, endive, great burdock and yacon provide insights into Asteraceae paleo-polyploidization history and plant inulin production.</title>
        <authorList>
            <person name="Fan W."/>
            <person name="Wang S."/>
            <person name="Wang H."/>
            <person name="Wang A."/>
            <person name="Jiang F."/>
            <person name="Liu H."/>
            <person name="Zhao H."/>
            <person name="Xu D."/>
            <person name="Zhang Y."/>
        </authorList>
    </citation>
    <scope>NUCLEOTIDE SEQUENCE [LARGE SCALE GENOMIC DNA]</scope>
    <source>
        <strain evidence="2">cv. Punajuju</strain>
        <tissue evidence="1">Leaves</tissue>
    </source>
</reference>
<reference evidence="2" key="1">
    <citation type="journal article" date="2022" name="Mol. Ecol. Resour.">
        <title>The genomes of chicory, endive, great burdock and yacon provide insights into Asteraceae palaeo-polyploidization history and plant inulin production.</title>
        <authorList>
            <person name="Fan W."/>
            <person name="Wang S."/>
            <person name="Wang H."/>
            <person name="Wang A."/>
            <person name="Jiang F."/>
            <person name="Liu H."/>
            <person name="Zhao H."/>
            <person name="Xu D."/>
            <person name="Zhang Y."/>
        </authorList>
    </citation>
    <scope>NUCLEOTIDE SEQUENCE [LARGE SCALE GENOMIC DNA]</scope>
    <source>
        <strain evidence="2">cv. Punajuju</strain>
    </source>
</reference>
<name>A0ACB9H6S5_CICIN</name>
<accession>A0ACB9H6S5</accession>
<proteinExistence type="predicted"/>